<proteinExistence type="predicted"/>
<feature type="compositionally biased region" description="Polar residues" evidence="1">
    <location>
        <begin position="495"/>
        <end position="507"/>
    </location>
</feature>
<feature type="domain" description="Transcription elongation factor GreA/GreB C-terminal" evidence="2">
    <location>
        <begin position="149"/>
        <end position="203"/>
    </location>
</feature>
<evidence type="ECO:0000313" key="4">
    <source>
        <dbReference type="Proteomes" id="UP000799049"/>
    </source>
</evidence>
<dbReference type="Pfam" id="PF01272">
    <property type="entry name" value="GreA_GreB"/>
    <property type="match status" value="1"/>
</dbReference>
<feature type="compositionally biased region" description="Polar residues" evidence="1">
    <location>
        <begin position="26"/>
        <end position="38"/>
    </location>
</feature>
<sequence length="518" mass="59192">MFVCRPQGKCVRFTFRLFSSSSKNASGRANVATTQQSAHGRGSDGSSSTTSATSTASVGRYVKMFDTNMTTRAYARMLQHEYQYVVSTLLPDIERFRNFRDPQAWKDDGVAERKTRDEFQYVYSHLKQLRQKINDMEVQDVVYSDPAAQNGSVWISAIVTLYNESTRRLVEYQIVSPEEEDYELGMISYNNTLALQIMQKQPGIWIDLTDDLSVPEHDRAWMYLVAVDYVKPTSAHLKRLDEMASVSTEQVERIERLMQIGAERHLDILFQNRRAYLADMEKMRNFAIAQDMQALASLEEFTLAFESLKPEERKEFLEGLGKRAAFEKYEQVNPVFSLRFGRRIDEMAAIDPEKRDPAEVRQLVDEVENLFETLVMENDVLFYRLMRDSNSLNDEMTAGNVMDVFGEDSEAPTDGSLSTPKKLRGDLEFADEESDEDGDSEDEDGDDEDDGDGEDDNVGDDEEDGSNEELERLDDDDDQFQMFETKKDMLHASKNENAQSSESSAPLPQSMKKKPSKT</sequence>
<comment type="caution">
    <text evidence="3">The sequence shown here is derived from an EMBL/GenBank/DDBJ whole genome shotgun (WGS) entry which is preliminary data.</text>
</comment>
<dbReference type="AlphaFoldDB" id="A0A8K0F4F0"/>
<dbReference type="SUPFAM" id="SSF54534">
    <property type="entry name" value="FKBP-like"/>
    <property type="match status" value="1"/>
</dbReference>
<dbReference type="EMBL" id="VRVR01000006">
    <property type="protein sequence ID" value="KAF0852989.1"/>
    <property type="molecule type" value="Genomic_DNA"/>
</dbReference>
<dbReference type="GO" id="GO:0003677">
    <property type="term" value="F:DNA binding"/>
    <property type="evidence" value="ECO:0007669"/>
    <property type="project" value="InterPro"/>
</dbReference>
<evidence type="ECO:0000259" key="2">
    <source>
        <dbReference type="Pfam" id="PF01272"/>
    </source>
</evidence>
<feature type="compositionally biased region" description="Acidic residues" evidence="1">
    <location>
        <begin position="428"/>
        <end position="479"/>
    </location>
</feature>
<dbReference type="Proteomes" id="UP000799049">
    <property type="component" value="Unassembled WGS sequence"/>
</dbReference>
<keyword evidence="4" id="KW-1185">Reference proteome</keyword>
<dbReference type="GO" id="GO:0032784">
    <property type="term" value="P:regulation of DNA-templated transcription elongation"/>
    <property type="evidence" value="ECO:0007669"/>
    <property type="project" value="InterPro"/>
</dbReference>
<feature type="region of interest" description="Disordered" evidence="1">
    <location>
        <begin position="26"/>
        <end position="53"/>
    </location>
</feature>
<organism evidence="3 4">
    <name type="scientific">Andalucia godoyi</name>
    <name type="common">Flagellate</name>
    <dbReference type="NCBI Taxonomy" id="505711"/>
    <lineage>
        <taxon>Eukaryota</taxon>
        <taxon>Discoba</taxon>
        <taxon>Jakobida</taxon>
        <taxon>Andalucina</taxon>
        <taxon>Andaluciidae</taxon>
        <taxon>Andalucia</taxon>
    </lineage>
</organism>
<accession>A0A8K0F4F0</accession>
<evidence type="ECO:0000256" key="1">
    <source>
        <dbReference type="SAM" id="MobiDB-lite"/>
    </source>
</evidence>
<feature type="region of interest" description="Disordered" evidence="1">
    <location>
        <begin position="405"/>
        <end position="518"/>
    </location>
</feature>
<evidence type="ECO:0000313" key="3">
    <source>
        <dbReference type="EMBL" id="KAF0852989.1"/>
    </source>
</evidence>
<protein>
    <submittedName>
        <fullName evidence="3">Putative mitochondrial protein</fullName>
    </submittedName>
</protein>
<dbReference type="InterPro" id="IPR001437">
    <property type="entry name" value="Tscrpt_elong_fac_GreA/B_C"/>
</dbReference>
<feature type="compositionally biased region" description="Basic and acidic residues" evidence="1">
    <location>
        <begin position="484"/>
        <end position="494"/>
    </location>
</feature>
<gene>
    <name evidence="3" type="ORF">ANDGO_04888</name>
</gene>
<dbReference type="InterPro" id="IPR036953">
    <property type="entry name" value="GreA/GreB_C_sf"/>
</dbReference>
<name>A0A8K0F4F0_ANDGO</name>
<dbReference type="Gene3D" id="3.10.50.30">
    <property type="entry name" value="Transcription elongation factor, GreA/GreB, C-terminal domain"/>
    <property type="match status" value="1"/>
</dbReference>
<reference evidence="3" key="1">
    <citation type="submission" date="2019-09" db="EMBL/GenBank/DDBJ databases">
        <title>The Mitochondrial Proteome of the Jakobid, Andalucia godoyi, a Protist With the Most Gene-Rich and Bacteria-Like Mitochondrial Genome.</title>
        <authorList>
            <person name="Gray M.W."/>
            <person name="Burger G."/>
            <person name="Derelle R."/>
            <person name="Klimes V."/>
            <person name="Leger M."/>
            <person name="Sarrasin M."/>
            <person name="Vlcek C."/>
            <person name="Roger A.J."/>
            <person name="Elias M."/>
            <person name="Lang B.F."/>
        </authorList>
    </citation>
    <scope>NUCLEOTIDE SEQUENCE</scope>
    <source>
        <strain evidence="3">And28</strain>
    </source>
</reference>